<dbReference type="KEGG" id="pdis:D8B20_14360"/>
<keyword evidence="3" id="KW-1185">Reference proteome</keyword>
<feature type="region of interest" description="Disordered" evidence="1">
    <location>
        <begin position="1"/>
        <end position="33"/>
    </location>
</feature>
<sequence>MKSRFTTEKGRRASSNGEAKRQTQRTSLAGPAHAARVTYGNVRARPRCRLSVVQIFTKF</sequence>
<accession>A0A518XFT4</accession>
<evidence type="ECO:0000256" key="1">
    <source>
        <dbReference type="SAM" id="MobiDB-lite"/>
    </source>
</evidence>
<dbReference type="Proteomes" id="UP000319411">
    <property type="component" value="Chromosome"/>
</dbReference>
<feature type="compositionally biased region" description="Basic and acidic residues" evidence="1">
    <location>
        <begin position="1"/>
        <end position="11"/>
    </location>
</feature>
<proteinExistence type="predicted"/>
<protein>
    <submittedName>
        <fullName evidence="2">Uncharacterized protein</fullName>
    </submittedName>
</protein>
<dbReference type="EMBL" id="CP032702">
    <property type="protein sequence ID" value="QDY42989.1"/>
    <property type="molecule type" value="Genomic_DNA"/>
</dbReference>
<evidence type="ECO:0000313" key="2">
    <source>
        <dbReference type="EMBL" id="QDY42989.1"/>
    </source>
</evidence>
<organism evidence="2 3">
    <name type="scientific">Candidatus Pantoea soli</name>
    <dbReference type="NCBI Taxonomy" id="3098669"/>
    <lineage>
        <taxon>Bacteria</taxon>
        <taxon>Pseudomonadati</taxon>
        <taxon>Pseudomonadota</taxon>
        <taxon>Gammaproteobacteria</taxon>
        <taxon>Enterobacterales</taxon>
        <taxon>Erwiniaceae</taxon>
        <taxon>Pantoea</taxon>
    </lineage>
</organism>
<evidence type="ECO:0000313" key="3">
    <source>
        <dbReference type="Proteomes" id="UP000319411"/>
    </source>
</evidence>
<reference evidence="2 3" key="1">
    <citation type="submission" date="2018-10" db="EMBL/GenBank/DDBJ databases">
        <title>Genome Sequencing of Pantoea dispersa DSM 32899.</title>
        <authorList>
            <person name="Nawrath M."/>
            <person name="Ottenheim C."/>
            <person name="Wilm A."/>
            <person name="Zimmermann W."/>
            <person name="Wu J.C."/>
        </authorList>
    </citation>
    <scope>NUCLEOTIDE SEQUENCE [LARGE SCALE GENOMIC DNA]</scope>
    <source>
        <strain evidence="2 3">DSM 32899</strain>
    </source>
</reference>
<dbReference type="AlphaFoldDB" id="A0A518XFT4"/>
<gene>
    <name evidence="2" type="ORF">D8B20_14360</name>
</gene>
<name>A0A518XFT4_9GAMM</name>